<reference evidence="10 11" key="1">
    <citation type="submission" date="2016-12" db="EMBL/GenBank/DDBJ databases">
        <title>Thioflexothrix psekupsii D3 genome sequencing and assembly.</title>
        <authorList>
            <person name="Fomenkov A."/>
            <person name="Vincze T."/>
            <person name="Grabovich M."/>
            <person name="Anton B.P."/>
            <person name="Dubinina G."/>
            <person name="Orlova M."/>
            <person name="Belousova E."/>
            <person name="Roberts R.J."/>
        </authorList>
    </citation>
    <scope>NUCLEOTIDE SEQUENCE [LARGE SCALE GENOMIC DNA]</scope>
    <source>
        <strain evidence="10">D3</strain>
    </source>
</reference>
<keyword evidence="6" id="KW-1133">Transmembrane helix</keyword>
<evidence type="ECO:0000256" key="4">
    <source>
        <dbReference type="ARBA" id="ARBA00022618"/>
    </source>
</evidence>
<evidence type="ECO:0000259" key="9">
    <source>
        <dbReference type="PROSITE" id="PS51779"/>
    </source>
</evidence>
<dbReference type="Gene3D" id="3.40.50.11690">
    <property type="entry name" value="Cell division protein FtsQ/DivIB"/>
    <property type="match status" value="1"/>
</dbReference>
<dbReference type="PANTHER" id="PTHR35851">
    <property type="entry name" value="CELL DIVISION PROTEIN FTSQ"/>
    <property type="match status" value="1"/>
</dbReference>
<organism evidence="10 11">
    <name type="scientific">Thioflexithrix psekupsensis</name>
    <dbReference type="NCBI Taxonomy" id="1570016"/>
    <lineage>
        <taxon>Bacteria</taxon>
        <taxon>Pseudomonadati</taxon>
        <taxon>Pseudomonadota</taxon>
        <taxon>Gammaproteobacteria</taxon>
        <taxon>Thiotrichales</taxon>
        <taxon>Thioflexithrix</taxon>
    </lineage>
</organism>
<evidence type="ECO:0000256" key="2">
    <source>
        <dbReference type="ARBA" id="ARBA00022475"/>
    </source>
</evidence>
<dbReference type="PANTHER" id="PTHR35851:SF1">
    <property type="entry name" value="CELL DIVISION PROTEIN FTSQ"/>
    <property type="match status" value="1"/>
</dbReference>
<keyword evidence="4" id="KW-0132">Cell division</keyword>
<dbReference type="GO" id="GO:0090529">
    <property type="term" value="P:cell septum assembly"/>
    <property type="evidence" value="ECO:0007669"/>
    <property type="project" value="InterPro"/>
</dbReference>
<sequence length="210" mass="23858">MGVLGGGLIHLITIQRIQIEGNRQTSPDTLQSILSDALDHSERFPNLSTIKTALLALPWVAEVEISRRWPDILWIRITEHQAVARWESAEGLMLLSATALPIIPIHTLTQDMAQLPLLIGQDPVDLLQRYQRAQNELQHKGLSARQLRCDPTCRLTLADGLILVLGREQHDQTLQRFLRVYRHLVDGQDRPPIQQIDLRYAHGFAVQRAE</sequence>
<dbReference type="InterPro" id="IPR013685">
    <property type="entry name" value="POTRA_FtsQ_type"/>
</dbReference>
<keyword evidence="3" id="KW-0997">Cell inner membrane</keyword>
<dbReference type="EMBL" id="MSLT01000018">
    <property type="protein sequence ID" value="OUD13281.1"/>
    <property type="molecule type" value="Genomic_DNA"/>
</dbReference>
<keyword evidence="7" id="KW-0472">Membrane</keyword>
<protein>
    <recommendedName>
        <fullName evidence="9">POTRA domain-containing protein</fullName>
    </recommendedName>
</protein>
<dbReference type="Pfam" id="PF08478">
    <property type="entry name" value="POTRA_1"/>
    <property type="match status" value="1"/>
</dbReference>
<dbReference type="GO" id="GO:0016020">
    <property type="term" value="C:membrane"/>
    <property type="evidence" value="ECO:0007669"/>
    <property type="project" value="UniProtKB-SubCell"/>
</dbReference>
<dbReference type="InterPro" id="IPR005548">
    <property type="entry name" value="Cell_div_FtsQ/DivIB_C"/>
</dbReference>
<comment type="caution">
    <text evidence="10">The sequence shown here is derived from an EMBL/GenBank/DDBJ whole genome shotgun (WGS) entry which is preliminary data.</text>
</comment>
<evidence type="ECO:0000256" key="7">
    <source>
        <dbReference type="ARBA" id="ARBA00023136"/>
    </source>
</evidence>
<evidence type="ECO:0000256" key="5">
    <source>
        <dbReference type="ARBA" id="ARBA00022692"/>
    </source>
</evidence>
<name>A0A251X736_9GAMM</name>
<feature type="domain" description="POTRA" evidence="9">
    <location>
        <begin position="12"/>
        <end position="80"/>
    </location>
</feature>
<dbReference type="InterPro" id="IPR034746">
    <property type="entry name" value="POTRA"/>
</dbReference>
<proteinExistence type="predicted"/>
<evidence type="ECO:0000256" key="3">
    <source>
        <dbReference type="ARBA" id="ARBA00022519"/>
    </source>
</evidence>
<dbReference type="Pfam" id="PF03799">
    <property type="entry name" value="FtsQ_DivIB_C"/>
    <property type="match status" value="1"/>
</dbReference>
<evidence type="ECO:0000256" key="8">
    <source>
        <dbReference type="ARBA" id="ARBA00023306"/>
    </source>
</evidence>
<evidence type="ECO:0000256" key="6">
    <source>
        <dbReference type="ARBA" id="ARBA00022989"/>
    </source>
</evidence>
<dbReference type="PROSITE" id="PS51779">
    <property type="entry name" value="POTRA"/>
    <property type="match status" value="1"/>
</dbReference>
<accession>A0A251X736</accession>
<keyword evidence="8" id="KW-0131">Cell cycle</keyword>
<comment type="subcellular location">
    <subcellularLocation>
        <location evidence="1">Membrane</location>
    </subcellularLocation>
</comment>
<gene>
    <name evidence="10" type="ORF">TPSD3_11665</name>
</gene>
<evidence type="ECO:0000313" key="10">
    <source>
        <dbReference type="EMBL" id="OUD13281.1"/>
    </source>
</evidence>
<evidence type="ECO:0000313" key="11">
    <source>
        <dbReference type="Proteomes" id="UP000194798"/>
    </source>
</evidence>
<dbReference type="InterPro" id="IPR026579">
    <property type="entry name" value="FtsQ"/>
</dbReference>
<dbReference type="Gene3D" id="3.10.20.310">
    <property type="entry name" value="membrane protein fhac"/>
    <property type="match status" value="1"/>
</dbReference>
<keyword evidence="11" id="KW-1185">Reference proteome</keyword>
<dbReference type="AlphaFoldDB" id="A0A251X736"/>
<evidence type="ECO:0000256" key="1">
    <source>
        <dbReference type="ARBA" id="ARBA00004370"/>
    </source>
</evidence>
<dbReference type="InterPro" id="IPR045335">
    <property type="entry name" value="FtsQ_C_sf"/>
</dbReference>
<keyword evidence="5" id="KW-0812">Transmembrane</keyword>
<dbReference type="Proteomes" id="UP000194798">
    <property type="component" value="Unassembled WGS sequence"/>
</dbReference>
<keyword evidence="2" id="KW-1003">Cell membrane</keyword>